<keyword evidence="3" id="KW-1185">Reference proteome</keyword>
<dbReference type="SUPFAM" id="SSF52317">
    <property type="entry name" value="Class I glutamine amidotransferase-like"/>
    <property type="match status" value="1"/>
</dbReference>
<proteinExistence type="predicted"/>
<dbReference type="Gene3D" id="3.40.50.880">
    <property type="match status" value="1"/>
</dbReference>
<dbReference type="Pfam" id="PF01965">
    <property type="entry name" value="DJ-1_PfpI"/>
    <property type="match status" value="1"/>
</dbReference>
<dbReference type="InterPro" id="IPR029062">
    <property type="entry name" value="Class_I_gatase-like"/>
</dbReference>
<dbReference type="OrthoDB" id="9800516at2"/>
<protein>
    <recommendedName>
        <fullName evidence="1">DJ-1/PfpI domain-containing protein</fullName>
    </recommendedName>
</protein>
<dbReference type="CDD" id="cd03135">
    <property type="entry name" value="GATase1_DJ-1"/>
    <property type="match status" value="1"/>
</dbReference>
<dbReference type="Proteomes" id="UP000186705">
    <property type="component" value="Unassembled WGS sequence"/>
</dbReference>
<comment type="caution">
    <text evidence="2">The sequence shown here is derived from an EMBL/GenBank/DDBJ whole genome shotgun (WGS) entry which is preliminary data.</text>
</comment>
<feature type="domain" description="DJ-1/PfpI" evidence="1">
    <location>
        <begin position="4"/>
        <end position="164"/>
    </location>
</feature>
<dbReference type="RefSeq" id="WP_076341382.1">
    <property type="nucleotide sequence ID" value="NZ_JBGNFS010000004.1"/>
</dbReference>
<evidence type="ECO:0000313" key="3">
    <source>
        <dbReference type="Proteomes" id="UP000186705"/>
    </source>
</evidence>
<dbReference type="InterPro" id="IPR050325">
    <property type="entry name" value="Prot/Nucl_acid_deglycase"/>
</dbReference>
<dbReference type="AlphaFoldDB" id="A0A1U7NMM5"/>
<dbReference type="GO" id="GO:0005737">
    <property type="term" value="C:cytoplasm"/>
    <property type="evidence" value="ECO:0007669"/>
    <property type="project" value="TreeGrafter"/>
</dbReference>
<dbReference type="PANTHER" id="PTHR48094:SF12">
    <property type="entry name" value="PARKINSON DISEASE PROTEIN 7 HOMOLOG"/>
    <property type="match status" value="1"/>
</dbReference>
<name>A0A1U7NMM5_9FIRM</name>
<dbReference type="InterPro" id="IPR002818">
    <property type="entry name" value="DJ-1/PfpI"/>
</dbReference>
<organism evidence="2 3">
    <name type="scientific">Dubosiella newyorkensis</name>
    <dbReference type="NCBI Taxonomy" id="1862672"/>
    <lineage>
        <taxon>Bacteria</taxon>
        <taxon>Bacillati</taxon>
        <taxon>Bacillota</taxon>
        <taxon>Erysipelotrichia</taxon>
        <taxon>Erysipelotrichales</taxon>
        <taxon>Erysipelotrichaceae</taxon>
        <taxon>Dubosiella</taxon>
    </lineage>
</organism>
<evidence type="ECO:0000259" key="1">
    <source>
        <dbReference type="Pfam" id="PF01965"/>
    </source>
</evidence>
<accession>A0A1U7NMM5</accession>
<sequence>MKKNAIILLADGFEEIEAITPYDLLNEAGVETKLISVSDETNVTGTNGLKVIADGLLKEIDTKKADCLIIPGGAGYQILKKEQSVLDLIQSFAKQPDKVLGAICAGSSILGELGIYQGKNYTCVPGLNGDFGGHYEKVHAVIDGNLVTGISVGGAMEFAYDLVEVLCSKEKKEALERQTCTIV</sequence>
<evidence type="ECO:0000313" key="2">
    <source>
        <dbReference type="EMBL" id="OLU46477.1"/>
    </source>
</evidence>
<dbReference type="STRING" id="1862672.BO225_06090"/>
<dbReference type="EMBL" id="MPKA01000064">
    <property type="protein sequence ID" value="OLU46477.1"/>
    <property type="molecule type" value="Genomic_DNA"/>
</dbReference>
<reference evidence="2 3" key="1">
    <citation type="submission" date="2016-11" db="EMBL/GenBank/DDBJ databases">
        <title>Description of two novel members of the family Erysipelotrichaceae: Ileibacterium lipovorans gen. nov., sp. nov. and Dubosiella newyorkensis, gen. nov., sp. nov.</title>
        <authorList>
            <person name="Cox L.M."/>
            <person name="Sohn J."/>
            <person name="Tyrrell K.L."/>
            <person name="Citron D.M."/>
            <person name="Lawson P.A."/>
            <person name="Patel N.B."/>
            <person name="Iizumi T."/>
            <person name="Perez-Perez G.I."/>
            <person name="Goldstein E.J."/>
            <person name="Blaser M.J."/>
        </authorList>
    </citation>
    <scope>NUCLEOTIDE SEQUENCE [LARGE SCALE GENOMIC DNA]</scope>
    <source>
        <strain evidence="2 3">NYU-BL-A4</strain>
    </source>
</reference>
<dbReference type="GeneID" id="78275513"/>
<dbReference type="PANTHER" id="PTHR48094">
    <property type="entry name" value="PROTEIN/NUCLEIC ACID DEGLYCASE DJ-1-RELATED"/>
    <property type="match status" value="1"/>
</dbReference>
<gene>
    <name evidence="2" type="ORF">BO225_06090</name>
</gene>